<protein>
    <submittedName>
        <fullName evidence="1">Uncharacterized protein</fullName>
    </submittedName>
</protein>
<gene>
    <name evidence="1" type="ORF">SDC9_153661</name>
</gene>
<dbReference type="AlphaFoldDB" id="A0A645EWK9"/>
<evidence type="ECO:0000313" key="1">
    <source>
        <dbReference type="EMBL" id="MPN06405.1"/>
    </source>
</evidence>
<dbReference type="EMBL" id="VSSQ01052307">
    <property type="protein sequence ID" value="MPN06405.1"/>
    <property type="molecule type" value="Genomic_DNA"/>
</dbReference>
<reference evidence="1" key="1">
    <citation type="submission" date="2019-08" db="EMBL/GenBank/DDBJ databases">
        <authorList>
            <person name="Kucharzyk K."/>
            <person name="Murdoch R.W."/>
            <person name="Higgins S."/>
            <person name="Loffler F."/>
        </authorList>
    </citation>
    <scope>NUCLEOTIDE SEQUENCE</scope>
</reference>
<sequence>MVVCGFDHVGFDGEVFVDEIGWIGVVGVDAANLGGCQEYVVGLFFFKECFYLFLAG</sequence>
<comment type="caution">
    <text evidence="1">The sequence shown here is derived from an EMBL/GenBank/DDBJ whole genome shotgun (WGS) entry which is preliminary data.</text>
</comment>
<accession>A0A645EWK9</accession>
<organism evidence="1">
    <name type="scientific">bioreactor metagenome</name>
    <dbReference type="NCBI Taxonomy" id="1076179"/>
    <lineage>
        <taxon>unclassified sequences</taxon>
        <taxon>metagenomes</taxon>
        <taxon>ecological metagenomes</taxon>
    </lineage>
</organism>
<proteinExistence type="predicted"/>
<name>A0A645EWK9_9ZZZZ</name>